<sequence>MFVISDFDGTLAEFSTDPMNVPINHTAMRALDELAALPGVRVAILSGRSLEHLTQLVDVSDAVILAGSHGAETLGLDTVPCAEQQEQLKKLDQELDKLLHGGAWVEVKPFGRVLHTRAMTSGAAELEAQAKRIPFGGRLQEGKAVVEFSVSNASKGDWIRANRKPGESVIFLGDDVTDETGFAVLADGDTGIKVGAGETKATVRLADVEEVGHYLTDLVESLRSAQE</sequence>
<evidence type="ECO:0000256" key="3">
    <source>
        <dbReference type="RuleBase" id="RU361117"/>
    </source>
</evidence>
<dbReference type="RefSeq" id="WP_084036527.1">
    <property type="nucleotide sequence ID" value="NZ_CP066007.1"/>
</dbReference>
<dbReference type="GO" id="GO:0004805">
    <property type="term" value="F:trehalose-phosphatase activity"/>
    <property type="evidence" value="ECO:0007669"/>
    <property type="project" value="UniProtKB-EC"/>
</dbReference>
<evidence type="ECO:0000256" key="2">
    <source>
        <dbReference type="ARBA" id="ARBA00024179"/>
    </source>
</evidence>
<evidence type="ECO:0000313" key="4">
    <source>
        <dbReference type="EMBL" id="QQB47239.1"/>
    </source>
</evidence>
<accession>A0A7T4EH19</accession>
<dbReference type="SUPFAM" id="SSF56784">
    <property type="entry name" value="HAD-like"/>
    <property type="match status" value="1"/>
</dbReference>
<dbReference type="Pfam" id="PF02358">
    <property type="entry name" value="Trehalose_PPase"/>
    <property type="match status" value="1"/>
</dbReference>
<comment type="similarity">
    <text evidence="3">Belongs to the trehalose phosphatase family.</text>
</comment>
<gene>
    <name evidence="4" type="primary">otsB</name>
    <name evidence="4" type="ORF">I6I10_04870</name>
</gene>
<dbReference type="Proteomes" id="UP000596145">
    <property type="component" value="Chromosome"/>
</dbReference>
<comment type="function">
    <text evidence="2 3">Removes the phosphate from trehalose 6-phosphate to produce free trehalose.</text>
</comment>
<dbReference type="InterPro" id="IPR044651">
    <property type="entry name" value="OTSB-like"/>
</dbReference>
<dbReference type="GO" id="GO:0046872">
    <property type="term" value="F:metal ion binding"/>
    <property type="evidence" value="ECO:0007669"/>
    <property type="project" value="UniProtKB-KW"/>
</dbReference>
<dbReference type="PANTHER" id="PTHR43768:SF3">
    <property type="entry name" value="TREHALOSE 6-PHOSPHATE PHOSPHATASE"/>
    <property type="match status" value="1"/>
</dbReference>
<dbReference type="Gene3D" id="3.40.50.1000">
    <property type="entry name" value="HAD superfamily/HAD-like"/>
    <property type="match status" value="1"/>
</dbReference>
<comment type="catalytic activity">
    <reaction evidence="3">
        <text>alpha,alpha-trehalose 6-phosphate + H2O = alpha,alpha-trehalose + phosphate</text>
        <dbReference type="Rhea" id="RHEA:23420"/>
        <dbReference type="ChEBI" id="CHEBI:15377"/>
        <dbReference type="ChEBI" id="CHEBI:16551"/>
        <dbReference type="ChEBI" id="CHEBI:43474"/>
        <dbReference type="ChEBI" id="CHEBI:58429"/>
        <dbReference type="EC" id="3.1.3.12"/>
    </reaction>
</comment>
<dbReference type="EC" id="3.1.3.12" evidence="3"/>
<name>A0A7T4EH19_9CORY</name>
<dbReference type="GO" id="GO:0005992">
    <property type="term" value="P:trehalose biosynthetic process"/>
    <property type="evidence" value="ECO:0007669"/>
    <property type="project" value="UniProtKB-UniPathway"/>
</dbReference>
<comment type="cofactor">
    <cofactor evidence="3">
        <name>Mg(2+)</name>
        <dbReference type="ChEBI" id="CHEBI:18420"/>
    </cofactor>
</comment>
<dbReference type="InterPro" id="IPR003337">
    <property type="entry name" value="Trehalose_PPase"/>
</dbReference>
<keyword evidence="3" id="KW-0479">Metal-binding</keyword>
<dbReference type="GeneID" id="92760938"/>
<dbReference type="UniPathway" id="UPA00299"/>
<dbReference type="PANTHER" id="PTHR43768">
    <property type="entry name" value="TREHALOSE 6-PHOSPHATE PHOSPHATASE"/>
    <property type="match status" value="1"/>
</dbReference>
<evidence type="ECO:0000256" key="1">
    <source>
        <dbReference type="ARBA" id="ARBA00022801"/>
    </source>
</evidence>
<keyword evidence="1 3" id="KW-0378">Hydrolase</keyword>
<dbReference type="Gene3D" id="3.30.70.1020">
    <property type="entry name" value="Trehalose-6-phosphate phosphatase related protein, domain 2"/>
    <property type="match status" value="1"/>
</dbReference>
<dbReference type="InterPro" id="IPR036412">
    <property type="entry name" value="HAD-like_sf"/>
</dbReference>
<comment type="pathway">
    <text evidence="3">Glycan biosynthesis; trehalose biosynthesis.</text>
</comment>
<dbReference type="NCBIfam" id="TIGR00685">
    <property type="entry name" value="T6PP"/>
    <property type="match status" value="1"/>
</dbReference>
<keyword evidence="3" id="KW-0460">Magnesium</keyword>
<reference evidence="4 5" key="1">
    <citation type="submission" date="2020-12" db="EMBL/GenBank/DDBJ databases">
        <title>FDA dAtabase for Regulatory Grade micrObial Sequences (FDA-ARGOS): Supporting development and validation of Infectious Disease Dx tests.</title>
        <authorList>
            <person name="Sproer C."/>
            <person name="Gronow S."/>
            <person name="Severitt S."/>
            <person name="Schroder I."/>
            <person name="Tallon L."/>
            <person name="Sadzewicz L."/>
            <person name="Zhao X."/>
            <person name="Boylan J."/>
            <person name="Ott S."/>
            <person name="Bowen H."/>
            <person name="Vavikolanu K."/>
            <person name="Mehta A."/>
            <person name="Aluvathingal J."/>
            <person name="Nadendla S."/>
            <person name="Lowell S."/>
            <person name="Myers T."/>
            <person name="Yan Y."/>
            <person name="Sichtig H."/>
        </authorList>
    </citation>
    <scope>NUCLEOTIDE SEQUENCE [LARGE SCALE GENOMIC DNA]</scope>
    <source>
        <strain evidence="4 5">FDAARGOS_1053</strain>
    </source>
</reference>
<evidence type="ECO:0000313" key="5">
    <source>
        <dbReference type="Proteomes" id="UP000596145"/>
    </source>
</evidence>
<organism evidence="4 5">
    <name type="scientific">Corynebacterium glucuronolyticum</name>
    <dbReference type="NCBI Taxonomy" id="39791"/>
    <lineage>
        <taxon>Bacteria</taxon>
        <taxon>Bacillati</taxon>
        <taxon>Actinomycetota</taxon>
        <taxon>Actinomycetes</taxon>
        <taxon>Mycobacteriales</taxon>
        <taxon>Corynebacteriaceae</taxon>
        <taxon>Corynebacterium</taxon>
    </lineage>
</organism>
<protein>
    <recommendedName>
        <fullName evidence="3">Trehalose 6-phosphate phosphatase</fullName>
        <ecNumber evidence="3">3.1.3.12</ecNumber>
    </recommendedName>
</protein>
<dbReference type="AlphaFoldDB" id="A0A7T4EH19"/>
<proteinExistence type="inferred from homology"/>
<dbReference type="InterPro" id="IPR023214">
    <property type="entry name" value="HAD_sf"/>
</dbReference>
<dbReference type="OrthoDB" id="9816160at2"/>
<dbReference type="EMBL" id="CP066007">
    <property type="protein sequence ID" value="QQB47239.1"/>
    <property type="molecule type" value="Genomic_DNA"/>
</dbReference>